<sequence length="105" mass="11524">MLATINNGCSTVHVYQAGGPQGREGGNQPGTEWESKPTSTFLWGAIRQDVKIENCVLGDGSRLNIEEIKVEKNFGRIVATVLTLGIWEPVKISWRCAKPKTTSHD</sequence>
<feature type="compositionally biased region" description="Gly residues" evidence="1">
    <location>
        <begin position="19"/>
        <end position="28"/>
    </location>
</feature>
<comment type="caution">
    <text evidence="2">The sequence shown here is derived from an EMBL/GenBank/DDBJ whole genome shotgun (WGS) entry which is preliminary data.</text>
</comment>
<dbReference type="EMBL" id="BJYT01000013">
    <property type="protein sequence ID" value="GEO10820.1"/>
    <property type="molecule type" value="Genomic_DNA"/>
</dbReference>
<dbReference type="AlphaFoldDB" id="A0A512BFT4"/>
<evidence type="ECO:0000313" key="2">
    <source>
        <dbReference type="EMBL" id="GEO10820.1"/>
    </source>
</evidence>
<proteinExistence type="predicted"/>
<name>A0A512BFT4_9BACT</name>
<protein>
    <submittedName>
        <fullName evidence="2">Uncharacterized protein</fullName>
    </submittedName>
</protein>
<evidence type="ECO:0000256" key="1">
    <source>
        <dbReference type="SAM" id="MobiDB-lite"/>
    </source>
</evidence>
<dbReference type="Proteomes" id="UP000321513">
    <property type="component" value="Unassembled WGS sequence"/>
</dbReference>
<reference evidence="2 3" key="1">
    <citation type="submission" date="2019-07" db="EMBL/GenBank/DDBJ databases">
        <title>Whole genome shotgun sequence of Segetibacter aerophilus NBRC 106135.</title>
        <authorList>
            <person name="Hosoyama A."/>
            <person name="Uohara A."/>
            <person name="Ohji S."/>
            <person name="Ichikawa N."/>
        </authorList>
    </citation>
    <scope>NUCLEOTIDE SEQUENCE [LARGE SCALE GENOMIC DNA]</scope>
    <source>
        <strain evidence="2 3">NBRC 106135</strain>
    </source>
</reference>
<evidence type="ECO:0000313" key="3">
    <source>
        <dbReference type="Proteomes" id="UP000321513"/>
    </source>
</evidence>
<organism evidence="2 3">
    <name type="scientific">Segetibacter aerophilus</name>
    <dbReference type="NCBI Taxonomy" id="670293"/>
    <lineage>
        <taxon>Bacteria</taxon>
        <taxon>Pseudomonadati</taxon>
        <taxon>Bacteroidota</taxon>
        <taxon>Chitinophagia</taxon>
        <taxon>Chitinophagales</taxon>
        <taxon>Chitinophagaceae</taxon>
        <taxon>Segetibacter</taxon>
    </lineage>
</organism>
<feature type="region of interest" description="Disordered" evidence="1">
    <location>
        <begin position="16"/>
        <end position="36"/>
    </location>
</feature>
<gene>
    <name evidence="2" type="ORF">SAE01_33160</name>
</gene>
<keyword evidence="3" id="KW-1185">Reference proteome</keyword>
<accession>A0A512BFT4</accession>